<dbReference type="InterPro" id="IPR029060">
    <property type="entry name" value="PIN-like_dom_sf"/>
</dbReference>
<dbReference type="AlphaFoldDB" id="A0A8J2XDJ3"/>
<dbReference type="InterPro" id="IPR052919">
    <property type="entry name" value="TA_system_RNase"/>
</dbReference>
<dbReference type="Pfam" id="PF01850">
    <property type="entry name" value="PIN"/>
    <property type="match status" value="1"/>
</dbReference>
<sequence>MAELLLDTRALLWWVSDHPRLSSTAREAIDSADQVWVSSATAWEIATKTRIGKLSTKPDLSKSFSEIVSAYGFRTLDITCQHAQRAAGYPHDHKDPFDRMLAAQAHLEAMTLVTLDPVFDRFDVDTLW</sequence>
<gene>
    <name evidence="6" type="ORF">GCM10011333_05740</name>
</gene>
<dbReference type="Gene3D" id="3.40.50.1010">
    <property type="entry name" value="5'-nuclease"/>
    <property type="match status" value="1"/>
</dbReference>
<evidence type="ECO:0000256" key="2">
    <source>
        <dbReference type="ARBA" id="ARBA00022723"/>
    </source>
</evidence>
<keyword evidence="4" id="KW-0460">Magnesium</keyword>
<dbReference type="EMBL" id="BMFY01000002">
    <property type="protein sequence ID" value="GGA05737.1"/>
    <property type="molecule type" value="Genomic_DNA"/>
</dbReference>
<keyword evidence="2" id="KW-0479">Metal-binding</keyword>
<evidence type="ECO:0000256" key="1">
    <source>
        <dbReference type="ARBA" id="ARBA00022722"/>
    </source>
</evidence>
<dbReference type="Proteomes" id="UP000616114">
    <property type="component" value="Unassembled WGS sequence"/>
</dbReference>
<keyword evidence="1" id="KW-0540">Nuclease</keyword>
<name>A0A8J2XDJ3_9MICO</name>
<dbReference type="RefSeq" id="WP_229744887.1">
    <property type="nucleotide sequence ID" value="NZ_BMFY01000002.1"/>
</dbReference>
<dbReference type="GO" id="GO:0046872">
    <property type="term" value="F:metal ion binding"/>
    <property type="evidence" value="ECO:0007669"/>
    <property type="project" value="UniProtKB-KW"/>
</dbReference>
<dbReference type="PANTHER" id="PTHR36173:SF2">
    <property type="entry name" value="RIBONUCLEASE VAPC16"/>
    <property type="match status" value="1"/>
</dbReference>
<keyword evidence="7" id="KW-1185">Reference proteome</keyword>
<evidence type="ECO:0000256" key="3">
    <source>
        <dbReference type="ARBA" id="ARBA00022801"/>
    </source>
</evidence>
<evidence type="ECO:0000313" key="7">
    <source>
        <dbReference type="Proteomes" id="UP000616114"/>
    </source>
</evidence>
<evidence type="ECO:0000256" key="4">
    <source>
        <dbReference type="ARBA" id="ARBA00022842"/>
    </source>
</evidence>
<dbReference type="PANTHER" id="PTHR36173">
    <property type="entry name" value="RIBONUCLEASE VAPC16-RELATED"/>
    <property type="match status" value="1"/>
</dbReference>
<dbReference type="GO" id="GO:0016787">
    <property type="term" value="F:hydrolase activity"/>
    <property type="evidence" value="ECO:0007669"/>
    <property type="project" value="UniProtKB-KW"/>
</dbReference>
<accession>A0A8J2XDJ3</accession>
<dbReference type="SUPFAM" id="SSF88723">
    <property type="entry name" value="PIN domain-like"/>
    <property type="match status" value="1"/>
</dbReference>
<protein>
    <submittedName>
        <fullName evidence="6">Twitching motility protein PilT</fullName>
    </submittedName>
</protein>
<feature type="domain" description="PIN" evidence="5">
    <location>
        <begin position="5"/>
        <end position="123"/>
    </location>
</feature>
<evidence type="ECO:0000259" key="5">
    <source>
        <dbReference type="Pfam" id="PF01850"/>
    </source>
</evidence>
<evidence type="ECO:0000313" key="6">
    <source>
        <dbReference type="EMBL" id="GGA05737.1"/>
    </source>
</evidence>
<comment type="caution">
    <text evidence="6">The sequence shown here is derived from an EMBL/GenBank/DDBJ whole genome shotgun (WGS) entry which is preliminary data.</text>
</comment>
<reference evidence="6" key="2">
    <citation type="submission" date="2020-09" db="EMBL/GenBank/DDBJ databases">
        <authorList>
            <person name="Sun Q."/>
            <person name="Zhou Y."/>
        </authorList>
    </citation>
    <scope>NUCLEOTIDE SEQUENCE</scope>
    <source>
        <strain evidence="6">CGMCC 1.12785</strain>
    </source>
</reference>
<organism evidence="6 7">
    <name type="scientific">Sediminivirga luteola</name>
    <dbReference type="NCBI Taxonomy" id="1774748"/>
    <lineage>
        <taxon>Bacteria</taxon>
        <taxon>Bacillati</taxon>
        <taxon>Actinomycetota</taxon>
        <taxon>Actinomycetes</taxon>
        <taxon>Micrococcales</taxon>
        <taxon>Brevibacteriaceae</taxon>
        <taxon>Sediminivirga</taxon>
    </lineage>
</organism>
<keyword evidence="3" id="KW-0378">Hydrolase</keyword>
<reference evidence="6" key="1">
    <citation type="journal article" date="2014" name="Int. J. Syst. Evol. Microbiol.">
        <title>Complete genome sequence of Corynebacterium casei LMG S-19264T (=DSM 44701T), isolated from a smear-ripened cheese.</title>
        <authorList>
            <consortium name="US DOE Joint Genome Institute (JGI-PGF)"/>
            <person name="Walter F."/>
            <person name="Albersmeier A."/>
            <person name="Kalinowski J."/>
            <person name="Ruckert C."/>
        </authorList>
    </citation>
    <scope>NUCLEOTIDE SEQUENCE</scope>
    <source>
        <strain evidence="6">CGMCC 1.12785</strain>
    </source>
</reference>
<proteinExistence type="predicted"/>
<dbReference type="GO" id="GO:0004518">
    <property type="term" value="F:nuclease activity"/>
    <property type="evidence" value="ECO:0007669"/>
    <property type="project" value="UniProtKB-KW"/>
</dbReference>
<dbReference type="CDD" id="cd09872">
    <property type="entry name" value="PIN_Sll0205-like"/>
    <property type="match status" value="1"/>
</dbReference>
<dbReference type="InterPro" id="IPR041705">
    <property type="entry name" value="PIN_Sll0205"/>
</dbReference>
<dbReference type="InterPro" id="IPR002716">
    <property type="entry name" value="PIN_dom"/>
</dbReference>